<feature type="region of interest" description="Disordered" evidence="1">
    <location>
        <begin position="1"/>
        <end position="21"/>
    </location>
</feature>
<evidence type="ECO:0000313" key="3">
    <source>
        <dbReference type="Proteomes" id="UP001161247"/>
    </source>
</evidence>
<organism evidence="2 3">
    <name type="scientific">Oldenlandia corymbosa var. corymbosa</name>
    <dbReference type="NCBI Taxonomy" id="529605"/>
    <lineage>
        <taxon>Eukaryota</taxon>
        <taxon>Viridiplantae</taxon>
        <taxon>Streptophyta</taxon>
        <taxon>Embryophyta</taxon>
        <taxon>Tracheophyta</taxon>
        <taxon>Spermatophyta</taxon>
        <taxon>Magnoliopsida</taxon>
        <taxon>eudicotyledons</taxon>
        <taxon>Gunneridae</taxon>
        <taxon>Pentapetalae</taxon>
        <taxon>asterids</taxon>
        <taxon>lamiids</taxon>
        <taxon>Gentianales</taxon>
        <taxon>Rubiaceae</taxon>
        <taxon>Rubioideae</taxon>
        <taxon>Spermacoceae</taxon>
        <taxon>Hedyotis-Oldenlandia complex</taxon>
        <taxon>Oldenlandia</taxon>
    </lineage>
</organism>
<gene>
    <name evidence="2" type="ORF">OLC1_LOCUS16323</name>
</gene>
<evidence type="ECO:0000313" key="2">
    <source>
        <dbReference type="EMBL" id="CAI9108204.1"/>
    </source>
</evidence>
<dbReference type="EMBL" id="OX459122">
    <property type="protein sequence ID" value="CAI9108204.1"/>
    <property type="molecule type" value="Genomic_DNA"/>
</dbReference>
<protein>
    <submittedName>
        <fullName evidence="2">OLC1v1007756C2</fullName>
    </submittedName>
</protein>
<evidence type="ECO:0000256" key="1">
    <source>
        <dbReference type="SAM" id="MobiDB-lite"/>
    </source>
</evidence>
<dbReference type="AlphaFoldDB" id="A0AAV1DMJ4"/>
<proteinExistence type="predicted"/>
<reference evidence="2" key="1">
    <citation type="submission" date="2023-03" db="EMBL/GenBank/DDBJ databases">
        <authorList>
            <person name="Julca I."/>
        </authorList>
    </citation>
    <scope>NUCLEOTIDE SEQUENCE</scope>
</reference>
<dbReference type="PANTHER" id="PTHR34554:SF2">
    <property type="entry name" value="RGS1-HXK1-INTERACTING PROTEIN 1"/>
    <property type="match status" value="1"/>
</dbReference>
<keyword evidence="3" id="KW-1185">Reference proteome</keyword>
<dbReference type="InterPro" id="IPR053284">
    <property type="entry name" value="RGS1-HXK1_interactor"/>
</dbReference>
<dbReference type="PANTHER" id="PTHR34554">
    <property type="entry name" value="RGS1-HXK1-INTERACTING PROTEIN 1"/>
    <property type="match status" value="1"/>
</dbReference>
<name>A0AAV1DMJ4_OLDCO</name>
<sequence length="243" mass="27197">MGEVPETLTAPPPPPAEGEKGSWHSYISTDLPRTVQQSTESAIRSARSFQHSSSTQLRAFQDFMPELRNQYRTYEDAFFLKVKDELKIAKKHPALVGGTAAVVGLLLLRGPRRFLLRNTLGRFQSEEARFQRAEESVNEIRLSVDLMKKESMKLIERAGLAQSEMKKGQNELKNAGGQIHNLAKSVRKAETEAGDLMDMLREIPGREALSLRAEVASVASHLQERRVLMDKKITKISELGVSV</sequence>
<accession>A0AAV1DMJ4</accession>
<dbReference type="Proteomes" id="UP001161247">
    <property type="component" value="Chromosome 5"/>
</dbReference>